<dbReference type="SUPFAM" id="SSF48452">
    <property type="entry name" value="TPR-like"/>
    <property type="match status" value="2"/>
</dbReference>
<evidence type="ECO:0000313" key="5">
    <source>
        <dbReference type="EMBL" id="SPS04957.1"/>
    </source>
</evidence>
<gene>
    <name evidence="5" type="ORF">NITFAB_0546</name>
</gene>
<dbReference type="PANTHER" id="PTHR44227">
    <property type="match status" value="1"/>
</dbReference>
<dbReference type="PANTHER" id="PTHR44227:SF3">
    <property type="entry name" value="PROTEIN O-MANNOSYL-TRANSFERASE TMTC4"/>
    <property type="match status" value="1"/>
</dbReference>
<keyword evidence="2 3" id="KW-0802">TPR repeat</keyword>
<organism evidence="5">
    <name type="scientific">Candidatus Nitrotoga fabula</name>
    <dbReference type="NCBI Taxonomy" id="2182327"/>
    <lineage>
        <taxon>Bacteria</taxon>
        <taxon>Pseudomonadati</taxon>
        <taxon>Pseudomonadota</taxon>
        <taxon>Betaproteobacteria</taxon>
        <taxon>Nitrosomonadales</taxon>
        <taxon>Gallionellaceae</taxon>
        <taxon>Candidatus Nitrotoga</taxon>
    </lineage>
</organism>
<dbReference type="InterPro" id="IPR052346">
    <property type="entry name" value="O-mannosyl-transferase_TMTC"/>
</dbReference>
<dbReference type="EMBL" id="LS423452">
    <property type="protein sequence ID" value="SPS04957.1"/>
    <property type="molecule type" value="Genomic_DNA"/>
</dbReference>
<dbReference type="Gene3D" id="1.25.40.10">
    <property type="entry name" value="Tetratricopeptide repeat domain"/>
    <property type="match status" value="3"/>
</dbReference>
<dbReference type="PROSITE" id="PS51257">
    <property type="entry name" value="PROKAR_LIPOPROTEIN"/>
    <property type="match status" value="1"/>
</dbReference>
<protein>
    <submittedName>
        <fullName evidence="5">TPR repeat-containing protein</fullName>
    </submittedName>
</protein>
<feature type="repeat" description="TPR" evidence="3">
    <location>
        <begin position="527"/>
        <end position="560"/>
    </location>
</feature>
<sequence length="572" mass="64430">MINLKRTTVVFAMLLASCAQASQQGLGQDKKPGFAVQKQAELPKQELTAQMLYEYLLGEMALQRGQSRLAAQIHLKLANVTRDPRLARYAAYLAFDTRQMDKAVTAFQLWLELEPDSLLAKQALATLLVSGGKMEEARPHLVSILAASPEDTGNVFMQIAPMIANYPDKNAALNLLRELAQPYPRVAEAHLVTAQVAASAGKHELALEEAGQAHSLRPEWDTAILLHAQLMQVTDPGQALALLKTYLDSYPDAKEVRLFYARTLLEQKQNREARTEFQRLLNAYPDNADLAFAVGLLSIDIGELDRGEKELQQALSSGKKDESVVYYYLGQLSETKKQYEDAIKNYAKVKDGEYNFVARLRMAYLTSKQGKPEAARQILDKTVAKNNQQRIRLIMTEAEMLSDVQQFGPAYQKLKQGLEKFPNHPDLMYEAAMMAEKLGNHDGFEQMMRKLIELKPDHAHAYNALGYGMLERNERIPEAMQLVEKAYQLEPNDAGIIDSMGFGYYRLGDLPKSLEFLRRAYAANPDPEIAAHLGEVLWVQGDKDQARKVWDEALKMHPENIPLQLVIKKFTH</sequence>
<name>A0A2X0QTZ0_9PROT</name>
<accession>A0A2X0QTZ0</accession>
<dbReference type="SMART" id="SM00028">
    <property type="entry name" value="TPR"/>
    <property type="match status" value="10"/>
</dbReference>
<keyword evidence="4" id="KW-0732">Signal</keyword>
<evidence type="ECO:0000256" key="4">
    <source>
        <dbReference type="SAM" id="SignalP"/>
    </source>
</evidence>
<keyword evidence="1" id="KW-0677">Repeat</keyword>
<dbReference type="AlphaFoldDB" id="A0A2X0QTZ0"/>
<evidence type="ECO:0000256" key="1">
    <source>
        <dbReference type="ARBA" id="ARBA00022737"/>
    </source>
</evidence>
<dbReference type="Pfam" id="PF13429">
    <property type="entry name" value="TPR_15"/>
    <property type="match status" value="1"/>
</dbReference>
<dbReference type="InterPro" id="IPR019734">
    <property type="entry name" value="TPR_rpt"/>
</dbReference>
<dbReference type="PROSITE" id="PS50005">
    <property type="entry name" value="TPR"/>
    <property type="match status" value="1"/>
</dbReference>
<dbReference type="Pfam" id="PF13432">
    <property type="entry name" value="TPR_16"/>
    <property type="match status" value="1"/>
</dbReference>
<proteinExistence type="predicted"/>
<dbReference type="Pfam" id="PF14559">
    <property type="entry name" value="TPR_19"/>
    <property type="match status" value="1"/>
</dbReference>
<feature type="signal peptide" evidence="4">
    <location>
        <begin position="1"/>
        <end position="21"/>
    </location>
</feature>
<feature type="chain" id="PRO_5016061994" evidence="4">
    <location>
        <begin position="22"/>
        <end position="572"/>
    </location>
</feature>
<reference evidence="5" key="1">
    <citation type="submission" date="2018-05" db="EMBL/GenBank/DDBJ databases">
        <authorList>
            <person name="Lanie J.A."/>
            <person name="Ng W.-L."/>
            <person name="Kazmierczak K.M."/>
            <person name="Andrzejewski T.M."/>
            <person name="Davidsen T.M."/>
            <person name="Wayne K.J."/>
            <person name="Tettelin H."/>
            <person name="Glass J.I."/>
            <person name="Rusch D."/>
            <person name="Podicherti R."/>
            <person name="Tsui H.-C.T."/>
            <person name="Winkler M.E."/>
        </authorList>
    </citation>
    <scope>NUCLEOTIDE SEQUENCE</scope>
    <source>
        <strain evidence="5">KNB</strain>
    </source>
</reference>
<evidence type="ECO:0000256" key="2">
    <source>
        <dbReference type="ARBA" id="ARBA00022803"/>
    </source>
</evidence>
<dbReference type="InterPro" id="IPR011990">
    <property type="entry name" value="TPR-like_helical_dom_sf"/>
</dbReference>
<evidence type="ECO:0000256" key="3">
    <source>
        <dbReference type="PROSITE-ProRule" id="PRU00339"/>
    </source>
</evidence>